<evidence type="ECO:0000313" key="2">
    <source>
        <dbReference type="EMBL" id="POW11503.1"/>
    </source>
</evidence>
<evidence type="ECO:0000313" key="3">
    <source>
        <dbReference type="Proteomes" id="UP000239156"/>
    </source>
</evidence>
<keyword evidence="3" id="KW-1185">Reference proteome</keyword>
<gene>
    <name evidence="2" type="ORF">PSTT_05247</name>
</gene>
<organism evidence="2 3">
    <name type="scientific">Puccinia striiformis</name>
    <dbReference type="NCBI Taxonomy" id="27350"/>
    <lineage>
        <taxon>Eukaryota</taxon>
        <taxon>Fungi</taxon>
        <taxon>Dikarya</taxon>
        <taxon>Basidiomycota</taxon>
        <taxon>Pucciniomycotina</taxon>
        <taxon>Pucciniomycetes</taxon>
        <taxon>Pucciniales</taxon>
        <taxon>Pucciniaceae</taxon>
        <taxon>Puccinia</taxon>
    </lineage>
</organism>
<dbReference type="EMBL" id="PKSL01000038">
    <property type="protein sequence ID" value="POW11503.1"/>
    <property type="molecule type" value="Genomic_DNA"/>
</dbReference>
<reference evidence="2" key="1">
    <citation type="submission" date="2017-12" db="EMBL/GenBank/DDBJ databases">
        <title>Gene loss provides genomic basis for host adaptation in cereal stripe rust fungi.</title>
        <authorList>
            <person name="Xia C."/>
        </authorList>
    </citation>
    <scope>NUCLEOTIDE SEQUENCE [LARGE SCALE GENOMIC DNA]</scope>
    <source>
        <strain evidence="2">93-210</strain>
    </source>
</reference>
<protein>
    <submittedName>
        <fullName evidence="2">Uncharacterized protein</fullName>
    </submittedName>
</protein>
<proteinExistence type="predicted"/>
<dbReference type="VEuPathDB" id="FungiDB:PSTT_05247"/>
<feature type="compositionally biased region" description="Polar residues" evidence="1">
    <location>
        <begin position="116"/>
        <end position="125"/>
    </location>
</feature>
<name>A0A2S4VPT6_9BASI</name>
<feature type="region of interest" description="Disordered" evidence="1">
    <location>
        <begin position="85"/>
        <end position="125"/>
    </location>
</feature>
<dbReference type="VEuPathDB" id="FungiDB:PSHT_00842"/>
<comment type="caution">
    <text evidence="2">The sequence shown here is derived from an EMBL/GenBank/DDBJ whole genome shotgun (WGS) entry which is preliminary data.</text>
</comment>
<dbReference type="Proteomes" id="UP000239156">
    <property type="component" value="Unassembled WGS sequence"/>
</dbReference>
<sequence>MAISSSAEQDFHEWMDQMMSNYYEGGTGSVESLQTSSSTTGKELVEKEQDPAVLAIDASPVILGKHPRAEEVGEIDQITQDSRALIRVSNGRHKKPTTRNPTKNSRRKRPVKAQDPVSSQDFTNNHSVKDQEAAADLIEDKTDNWIYSLERRARKKFKSQDPQDKINTKKFRARVDQKFTEILKHMTTYSTETMKDRIVGSSITFVKGRKIKTTLDTYEAFQWRFSSPLRQTIEPRIRQILRGLNLYHNWLSLRNLDLHLTGKTNAYEDLLEWFWGILFEGTPERLPLIGWVAMRYPPKNPEEFFNSEAQKYLVGLLASDHKVTLERCFEASIKLMGYWYEDTFEATKNRPSPTGQYRLTPYSKEIYRKMVAGILKVKWRRKPTQE</sequence>
<dbReference type="AlphaFoldDB" id="A0A2S4VPT6"/>
<accession>A0A2S4VPT6</accession>
<evidence type="ECO:0000256" key="1">
    <source>
        <dbReference type="SAM" id="MobiDB-lite"/>
    </source>
</evidence>